<gene>
    <name evidence="2" type="ORF">METZ01_LOCUS335209</name>
</gene>
<dbReference type="AlphaFoldDB" id="A0A382QBV4"/>
<accession>A0A382QBV4</accession>
<organism evidence="2">
    <name type="scientific">marine metagenome</name>
    <dbReference type="NCBI Taxonomy" id="408172"/>
    <lineage>
        <taxon>unclassified sequences</taxon>
        <taxon>metagenomes</taxon>
        <taxon>ecological metagenomes</taxon>
    </lineage>
</organism>
<name>A0A382QBV4_9ZZZZ</name>
<feature type="compositionally biased region" description="Basic and acidic residues" evidence="1">
    <location>
        <begin position="145"/>
        <end position="160"/>
    </location>
</feature>
<reference evidence="2" key="1">
    <citation type="submission" date="2018-05" db="EMBL/GenBank/DDBJ databases">
        <authorList>
            <person name="Lanie J.A."/>
            <person name="Ng W.-L."/>
            <person name="Kazmierczak K.M."/>
            <person name="Andrzejewski T.M."/>
            <person name="Davidsen T.M."/>
            <person name="Wayne K.J."/>
            <person name="Tettelin H."/>
            <person name="Glass J.I."/>
            <person name="Rusch D."/>
            <person name="Podicherti R."/>
            <person name="Tsui H.-C.T."/>
            <person name="Winkler M.E."/>
        </authorList>
    </citation>
    <scope>NUCLEOTIDE SEQUENCE</scope>
</reference>
<dbReference type="EMBL" id="UINC01113016">
    <property type="protein sequence ID" value="SVC82355.1"/>
    <property type="molecule type" value="Genomic_DNA"/>
</dbReference>
<feature type="compositionally biased region" description="Basic residues" evidence="1">
    <location>
        <begin position="70"/>
        <end position="91"/>
    </location>
</feature>
<evidence type="ECO:0000313" key="2">
    <source>
        <dbReference type="EMBL" id="SVC82355.1"/>
    </source>
</evidence>
<feature type="non-terminal residue" evidence="2">
    <location>
        <position position="1"/>
    </location>
</feature>
<proteinExistence type="predicted"/>
<feature type="region of interest" description="Disordered" evidence="1">
    <location>
        <begin position="1"/>
        <end position="210"/>
    </location>
</feature>
<feature type="non-terminal residue" evidence="2">
    <location>
        <position position="210"/>
    </location>
</feature>
<sequence length="210" mass="22850">GPAGHQRCRQVDHPPNHQWPGYSPARGGPTARPDDHLLVAPASIPSRHPAAAWWEGRVRRHDGAPEPRHGRLRAPFRQSRRGTPYRRRARPVPRPGQPSGPTSGFHVGGTTADAGPGPGAPPRTRGAAHRRTVPRSGANRGPRPSRADRTAPRAGPDHRGSGTVAERGSSHRRSGHLPRKRPDPVRGSCFRIGRAGRPGPGRLPWQRRRL</sequence>
<protein>
    <submittedName>
        <fullName evidence="2">Uncharacterized protein</fullName>
    </submittedName>
</protein>
<feature type="compositionally biased region" description="Low complexity" evidence="1">
    <location>
        <begin position="191"/>
        <end position="204"/>
    </location>
</feature>
<feature type="compositionally biased region" description="Basic residues" evidence="1">
    <location>
        <begin position="170"/>
        <end position="179"/>
    </location>
</feature>
<evidence type="ECO:0000256" key="1">
    <source>
        <dbReference type="SAM" id="MobiDB-lite"/>
    </source>
</evidence>